<gene>
    <name evidence="1" type="ORF">PanWU01x14_198080</name>
</gene>
<sequence length="64" mass="7362">MDRIEEEIKQREILDWALTTVEESENNLNSLVELCSESSDNLQSMKNGLERELLPIGNIVVLFL</sequence>
<keyword evidence="2" id="KW-1185">Reference proteome</keyword>
<reference evidence="2" key="1">
    <citation type="submission" date="2016-06" db="EMBL/GenBank/DDBJ databases">
        <title>Parallel loss of symbiosis genes in relatives of nitrogen-fixing non-legume Parasponia.</title>
        <authorList>
            <person name="Van Velzen R."/>
            <person name="Holmer R."/>
            <person name="Bu F."/>
            <person name="Rutten L."/>
            <person name="Van Zeijl A."/>
            <person name="Liu W."/>
            <person name="Santuari L."/>
            <person name="Cao Q."/>
            <person name="Sharma T."/>
            <person name="Shen D."/>
            <person name="Roswanjaya Y."/>
            <person name="Wardhani T."/>
            <person name="Kalhor M.S."/>
            <person name="Jansen J."/>
            <person name="Van den Hoogen J."/>
            <person name="Gungor B."/>
            <person name="Hartog M."/>
            <person name="Hontelez J."/>
            <person name="Verver J."/>
            <person name="Yang W.-C."/>
            <person name="Schijlen E."/>
            <person name="Repin R."/>
            <person name="Schilthuizen M."/>
            <person name="Schranz E."/>
            <person name="Heidstra R."/>
            <person name="Miyata K."/>
            <person name="Fedorova E."/>
            <person name="Kohlen W."/>
            <person name="Bisseling T."/>
            <person name="Smit S."/>
            <person name="Geurts R."/>
        </authorList>
    </citation>
    <scope>NUCLEOTIDE SEQUENCE [LARGE SCALE GENOMIC DNA]</scope>
    <source>
        <strain evidence="2">cv. WU1-14</strain>
    </source>
</reference>
<dbReference type="EMBL" id="JXTB01000199">
    <property type="protein sequence ID" value="PON54078.1"/>
    <property type="molecule type" value="Genomic_DNA"/>
</dbReference>
<organism evidence="1 2">
    <name type="scientific">Parasponia andersonii</name>
    <name type="common">Sponia andersonii</name>
    <dbReference type="NCBI Taxonomy" id="3476"/>
    <lineage>
        <taxon>Eukaryota</taxon>
        <taxon>Viridiplantae</taxon>
        <taxon>Streptophyta</taxon>
        <taxon>Embryophyta</taxon>
        <taxon>Tracheophyta</taxon>
        <taxon>Spermatophyta</taxon>
        <taxon>Magnoliopsida</taxon>
        <taxon>eudicotyledons</taxon>
        <taxon>Gunneridae</taxon>
        <taxon>Pentapetalae</taxon>
        <taxon>rosids</taxon>
        <taxon>fabids</taxon>
        <taxon>Rosales</taxon>
        <taxon>Cannabaceae</taxon>
        <taxon>Parasponia</taxon>
    </lineage>
</organism>
<accession>A0A2P5BZ48</accession>
<dbReference type="Proteomes" id="UP000237105">
    <property type="component" value="Unassembled WGS sequence"/>
</dbReference>
<evidence type="ECO:0000313" key="1">
    <source>
        <dbReference type="EMBL" id="PON54078.1"/>
    </source>
</evidence>
<proteinExistence type="predicted"/>
<name>A0A2P5BZ48_PARAD</name>
<comment type="caution">
    <text evidence="1">The sequence shown here is derived from an EMBL/GenBank/DDBJ whole genome shotgun (WGS) entry which is preliminary data.</text>
</comment>
<evidence type="ECO:0000313" key="2">
    <source>
        <dbReference type="Proteomes" id="UP000237105"/>
    </source>
</evidence>
<dbReference type="AlphaFoldDB" id="A0A2P5BZ48"/>
<protein>
    <submittedName>
        <fullName evidence="1">Uncharacterized protein</fullName>
    </submittedName>
</protein>